<protein>
    <submittedName>
        <fullName evidence="1">Uncharacterized protein</fullName>
    </submittedName>
</protein>
<dbReference type="PANTHER" id="PTHR34801">
    <property type="entry name" value="EXPRESSED PROTEIN"/>
    <property type="match status" value="1"/>
</dbReference>
<keyword evidence="2" id="KW-1185">Reference proteome</keyword>
<dbReference type="Proteomes" id="UP001165090">
    <property type="component" value="Unassembled WGS sequence"/>
</dbReference>
<evidence type="ECO:0000313" key="2">
    <source>
        <dbReference type="Proteomes" id="UP001165090"/>
    </source>
</evidence>
<dbReference type="Pfam" id="PF07386">
    <property type="entry name" value="DUF1499"/>
    <property type="match status" value="1"/>
</dbReference>
<dbReference type="InterPro" id="IPR010865">
    <property type="entry name" value="DUF1499"/>
</dbReference>
<dbReference type="EMBL" id="BSDZ01000026">
    <property type="protein sequence ID" value="GLI65907.1"/>
    <property type="molecule type" value="Genomic_DNA"/>
</dbReference>
<gene>
    <name evidence="1" type="ORF">VaNZ11_009554</name>
</gene>
<dbReference type="PANTHER" id="PTHR34801:SF5">
    <property type="entry name" value="BRCT DOMAIN-CONTAINING PROTEIN"/>
    <property type="match status" value="1"/>
</dbReference>
<reference evidence="1 2" key="1">
    <citation type="journal article" date="2023" name="IScience">
        <title>Expanded male sex-determining region conserved during the evolution of homothallism in the green alga Volvox.</title>
        <authorList>
            <person name="Yamamoto K."/>
            <person name="Matsuzaki R."/>
            <person name="Mahakham W."/>
            <person name="Heman W."/>
            <person name="Sekimoto H."/>
            <person name="Kawachi M."/>
            <person name="Minakuchi Y."/>
            <person name="Toyoda A."/>
            <person name="Nozaki H."/>
        </authorList>
    </citation>
    <scope>NUCLEOTIDE SEQUENCE [LARGE SCALE GENOMIC DNA]</scope>
    <source>
        <strain evidence="1 2">NIES-4468</strain>
    </source>
</reference>
<organism evidence="1 2">
    <name type="scientific">Volvox africanus</name>
    <dbReference type="NCBI Taxonomy" id="51714"/>
    <lineage>
        <taxon>Eukaryota</taxon>
        <taxon>Viridiplantae</taxon>
        <taxon>Chlorophyta</taxon>
        <taxon>core chlorophytes</taxon>
        <taxon>Chlorophyceae</taxon>
        <taxon>CS clade</taxon>
        <taxon>Chlamydomonadales</taxon>
        <taxon>Volvocaceae</taxon>
        <taxon>Volvox</taxon>
    </lineage>
</organism>
<sequence length="206" mass="22925">MFRLHINGRCVKRLPTVVDPLCGVLPAASAAVMLLASPAFAQISMAEVPLHFGEGEGRLLPCAPRTSCVSTANFMSPSQYLAPWSFDPLEPEQAKRLLLDELRARSGTIIREDKDRGYIAVLVPYELAPGRQDEDLLEFVFIPNDRVVAFRSEARVNTPPPPFCWTPGCISGPRNQARLEALRDSLGWSSLETDEDKKWVQILLHD</sequence>
<evidence type="ECO:0000313" key="1">
    <source>
        <dbReference type="EMBL" id="GLI65907.1"/>
    </source>
</evidence>
<proteinExistence type="predicted"/>
<comment type="caution">
    <text evidence="1">The sequence shown here is derived from an EMBL/GenBank/DDBJ whole genome shotgun (WGS) entry which is preliminary data.</text>
</comment>
<name>A0ABQ5S7M1_9CHLO</name>
<accession>A0ABQ5S7M1</accession>